<dbReference type="Proteomes" id="UP000192907">
    <property type="component" value="Unassembled WGS sequence"/>
</dbReference>
<evidence type="ECO:0008006" key="3">
    <source>
        <dbReference type="Google" id="ProtNLM"/>
    </source>
</evidence>
<dbReference type="CDD" id="cd02980">
    <property type="entry name" value="TRX_Fd_family"/>
    <property type="match status" value="1"/>
</dbReference>
<reference evidence="2" key="1">
    <citation type="submission" date="2017-04" db="EMBL/GenBank/DDBJ databases">
        <authorList>
            <person name="Varghese N."/>
            <person name="Submissions S."/>
        </authorList>
    </citation>
    <scope>NUCLEOTIDE SEQUENCE [LARGE SCALE GENOMIC DNA]</scope>
    <source>
        <strain evidence="2">RKEM611</strain>
    </source>
</reference>
<evidence type="ECO:0000313" key="2">
    <source>
        <dbReference type="Proteomes" id="UP000192907"/>
    </source>
</evidence>
<keyword evidence="2" id="KW-1185">Reference proteome</keyword>
<organism evidence="1 2">
    <name type="scientific">Pseudobacteriovorax antillogorgiicola</name>
    <dbReference type="NCBI Taxonomy" id="1513793"/>
    <lineage>
        <taxon>Bacteria</taxon>
        <taxon>Pseudomonadati</taxon>
        <taxon>Bdellovibrionota</taxon>
        <taxon>Oligoflexia</taxon>
        <taxon>Oligoflexales</taxon>
        <taxon>Pseudobacteriovoracaceae</taxon>
        <taxon>Pseudobacteriovorax</taxon>
    </lineage>
</organism>
<dbReference type="AlphaFoldDB" id="A0A1Y6CLW5"/>
<protein>
    <recommendedName>
        <fullName evidence="3">(2Fe-2S) ferredoxin</fullName>
    </recommendedName>
</protein>
<sequence>MKASGPMLETKFQALGHVIICQGCCCGQVKDGNPEVPLTYLRKEWIKHRLFRWFHLSISECLGPCDLPNVISITTNNQNWYFGKLQVHDYHLLVSWLVSCKKTGQLKPLPSSLMELSMKRFRSLD</sequence>
<dbReference type="EMBL" id="FWZT01000027">
    <property type="protein sequence ID" value="SMF73341.1"/>
    <property type="molecule type" value="Genomic_DNA"/>
</dbReference>
<gene>
    <name evidence="1" type="ORF">SAMN06296036_12788</name>
</gene>
<accession>A0A1Y6CLW5</accession>
<proteinExistence type="predicted"/>
<dbReference type="STRING" id="1513793.SAMN06296036_12788"/>
<name>A0A1Y6CLW5_9BACT</name>
<evidence type="ECO:0000313" key="1">
    <source>
        <dbReference type="EMBL" id="SMF73341.1"/>
    </source>
</evidence>